<dbReference type="SUPFAM" id="SSF54695">
    <property type="entry name" value="POZ domain"/>
    <property type="match status" value="1"/>
</dbReference>
<organism evidence="3 4">
    <name type="scientific">Dichanthelium oligosanthes</name>
    <dbReference type="NCBI Taxonomy" id="888268"/>
    <lineage>
        <taxon>Eukaryota</taxon>
        <taxon>Viridiplantae</taxon>
        <taxon>Streptophyta</taxon>
        <taxon>Embryophyta</taxon>
        <taxon>Tracheophyta</taxon>
        <taxon>Spermatophyta</taxon>
        <taxon>Magnoliopsida</taxon>
        <taxon>Liliopsida</taxon>
        <taxon>Poales</taxon>
        <taxon>Poaceae</taxon>
        <taxon>PACMAD clade</taxon>
        <taxon>Panicoideae</taxon>
        <taxon>Panicodae</taxon>
        <taxon>Paniceae</taxon>
        <taxon>Dichantheliinae</taxon>
        <taxon>Dichanthelium</taxon>
    </lineage>
</organism>
<comment type="pathway">
    <text evidence="1">Protein modification; protein ubiquitination.</text>
</comment>
<evidence type="ECO:0000259" key="2">
    <source>
        <dbReference type="PROSITE" id="PS50097"/>
    </source>
</evidence>
<dbReference type="SMART" id="SM00225">
    <property type="entry name" value="BTB"/>
    <property type="match status" value="1"/>
</dbReference>
<name>A0A1E5WIY5_9POAL</name>
<accession>A0A1E5WIY5</accession>
<dbReference type="Pfam" id="PF00651">
    <property type="entry name" value="BTB"/>
    <property type="match status" value="1"/>
</dbReference>
<dbReference type="Gene3D" id="3.30.710.10">
    <property type="entry name" value="Potassium Channel Kv1.1, Chain A"/>
    <property type="match status" value="1"/>
</dbReference>
<dbReference type="InterPro" id="IPR000210">
    <property type="entry name" value="BTB/POZ_dom"/>
</dbReference>
<evidence type="ECO:0000313" key="3">
    <source>
        <dbReference type="EMBL" id="OEL37357.1"/>
    </source>
</evidence>
<dbReference type="CDD" id="cd14733">
    <property type="entry name" value="BACK"/>
    <property type="match status" value="1"/>
</dbReference>
<dbReference type="PANTHER" id="PTHR46672">
    <property type="entry name" value="OS08G0495500 PROTEIN-RELATED"/>
    <property type="match status" value="1"/>
</dbReference>
<dbReference type="OrthoDB" id="685334at2759"/>
<protein>
    <submittedName>
        <fullName evidence="3">BTB/POZ domain-containing protein</fullName>
    </submittedName>
</protein>
<dbReference type="EMBL" id="LWDX02005832">
    <property type="protein sequence ID" value="OEL37357.1"/>
    <property type="molecule type" value="Genomic_DNA"/>
</dbReference>
<dbReference type="InterPro" id="IPR011333">
    <property type="entry name" value="SKP1/BTB/POZ_sf"/>
</dbReference>
<feature type="domain" description="BTB" evidence="2">
    <location>
        <begin position="23"/>
        <end position="82"/>
    </location>
</feature>
<dbReference type="STRING" id="888268.A0A1E5WIY5"/>
<dbReference type="Proteomes" id="UP000095767">
    <property type="component" value="Unassembled WGS sequence"/>
</dbReference>
<sequence>MKPMSQVVAQSGLGRMLKEGILCDITINAVGGRTRAHRAVLAVRSPVFMSMFSHDLKEKEQSTVDISGMSLDACCAFISYFYGNLSEEEFRAHRSELLTAADKYDVADLKNACEKSMLDDVDTENVLARLQMAHLHGLPELKRTCARLLVEFRKMYEIPEDFGEFLAAGDRELVAEVLQMRQAPDDKFVVYHQMRQAADDKFVAYHQDVSSKWFGTPTAP</sequence>
<dbReference type="CDD" id="cd18186">
    <property type="entry name" value="BTB_POZ_ZBTB_KLHL-like"/>
    <property type="match status" value="1"/>
</dbReference>
<reference evidence="3 4" key="1">
    <citation type="submission" date="2016-09" db="EMBL/GenBank/DDBJ databases">
        <title>The draft genome of Dichanthelium oligosanthes: A C3 panicoid grass species.</title>
        <authorList>
            <person name="Studer A.J."/>
            <person name="Schnable J.C."/>
            <person name="Brutnell T.P."/>
        </authorList>
    </citation>
    <scope>NUCLEOTIDE SEQUENCE [LARGE SCALE GENOMIC DNA]</scope>
    <source>
        <strain evidence="4">cv. Kellogg 1175</strain>
        <tissue evidence="3">Leaf</tissue>
    </source>
</reference>
<evidence type="ECO:0000313" key="4">
    <source>
        <dbReference type="Proteomes" id="UP000095767"/>
    </source>
</evidence>
<gene>
    <name evidence="3" type="ORF">BAE44_0001627</name>
</gene>
<dbReference type="PROSITE" id="PS50097">
    <property type="entry name" value="BTB"/>
    <property type="match status" value="1"/>
</dbReference>
<dbReference type="InterPro" id="IPR044714">
    <property type="entry name" value="AtSIBP1-like"/>
</dbReference>
<dbReference type="PANTHER" id="PTHR46672:SF4">
    <property type="entry name" value="OS08G0495500 PROTEIN"/>
    <property type="match status" value="1"/>
</dbReference>
<comment type="caution">
    <text evidence="3">The sequence shown here is derived from an EMBL/GenBank/DDBJ whole genome shotgun (WGS) entry which is preliminary data.</text>
</comment>
<dbReference type="AlphaFoldDB" id="A0A1E5WIY5"/>
<keyword evidence="4" id="KW-1185">Reference proteome</keyword>
<evidence type="ECO:0000256" key="1">
    <source>
        <dbReference type="ARBA" id="ARBA00004906"/>
    </source>
</evidence>
<proteinExistence type="predicted"/>